<gene>
    <name evidence="8 10" type="primary">trpS</name>
    <name evidence="10" type="ORF">QR695_01565</name>
</gene>
<evidence type="ECO:0000256" key="7">
    <source>
        <dbReference type="ARBA" id="ARBA00049929"/>
    </source>
</evidence>
<dbReference type="InterPro" id="IPR001412">
    <property type="entry name" value="aa-tRNA-synth_I_CS"/>
</dbReference>
<keyword evidence="6 8" id="KW-0030">Aminoacyl-tRNA synthetase</keyword>
<sequence>MAKIFSGIKPTGVVTLGNYLGAMKQFVELQEEHEAFYCVVDLHSITVQLDRVELMDNTRKLAALYLACGLDPEKSTIFVQSEVKAHAQLGWMLTCIAGMGELSRMTQYKDKSQNSENIGAGLFVYPTLMAADILLYGTELVPVGDDQKQHVELTRDLAERFNKRYYETFTIPEPLIQKEGARIMSLTNPVKKMSKSDANAKGFISMLDEPNVIRKKIKSAVTDSSGVISFDRENKPGISNLLEIYSLSTDTPIAELVERYKDSNYGTFKQDVAEAVVAMLEPIQNRYHELVDSAELDAILDAGREKAEAVANKNLAKIEKAMGLNRKRAKVKK</sequence>
<dbReference type="InterPro" id="IPR002306">
    <property type="entry name" value="Trp-tRNA-ligase"/>
</dbReference>
<dbReference type="Proteomes" id="UP001230807">
    <property type="component" value="Unassembled WGS sequence"/>
</dbReference>
<accession>A0ABT7MJT9</accession>
<dbReference type="RefSeq" id="WP_138859701.1">
    <property type="nucleotide sequence ID" value="NZ_CP040676.1"/>
</dbReference>
<dbReference type="Pfam" id="PF00579">
    <property type="entry name" value="tRNA-synt_1b"/>
    <property type="match status" value="1"/>
</dbReference>
<dbReference type="EC" id="6.1.1.2" evidence="8"/>
<keyword evidence="4 8" id="KW-0067">ATP-binding</keyword>
<keyword evidence="2 8" id="KW-0436">Ligase</keyword>
<keyword evidence="3 8" id="KW-0547">Nucleotide-binding</keyword>
<evidence type="ECO:0000256" key="3">
    <source>
        <dbReference type="ARBA" id="ARBA00022741"/>
    </source>
</evidence>
<evidence type="ECO:0000256" key="5">
    <source>
        <dbReference type="ARBA" id="ARBA00022917"/>
    </source>
</evidence>
<dbReference type="GO" id="GO:0004830">
    <property type="term" value="F:tryptophan-tRNA ligase activity"/>
    <property type="evidence" value="ECO:0007669"/>
    <property type="project" value="UniProtKB-EC"/>
</dbReference>
<feature type="short sequence motif" description="'KMSKS' region" evidence="8">
    <location>
        <begin position="192"/>
        <end position="196"/>
    </location>
</feature>
<keyword evidence="5 8" id="KW-0648">Protein biosynthesis</keyword>
<evidence type="ECO:0000256" key="8">
    <source>
        <dbReference type="HAMAP-Rule" id="MF_00140"/>
    </source>
</evidence>
<dbReference type="CDD" id="cd00806">
    <property type="entry name" value="TrpRS_core"/>
    <property type="match status" value="1"/>
</dbReference>
<evidence type="ECO:0000256" key="1">
    <source>
        <dbReference type="ARBA" id="ARBA00005594"/>
    </source>
</evidence>
<dbReference type="InterPro" id="IPR002305">
    <property type="entry name" value="aa-tRNA-synth_Ic"/>
</dbReference>
<evidence type="ECO:0000256" key="6">
    <source>
        <dbReference type="ARBA" id="ARBA00023146"/>
    </source>
</evidence>
<dbReference type="Gene3D" id="1.10.240.10">
    <property type="entry name" value="Tyrosyl-Transfer RNA Synthetase"/>
    <property type="match status" value="1"/>
</dbReference>
<feature type="binding site" evidence="8">
    <location>
        <begin position="144"/>
        <end position="146"/>
    </location>
    <ligand>
        <name>ATP</name>
        <dbReference type="ChEBI" id="CHEBI:30616"/>
    </ligand>
</feature>
<dbReference type="Gene3D" id="3.40.50.620">
    <property type="entry name" value="HUPs"/>
    <property type="match status" value="1"/>
</dbReference>
<feature type="binding site" evidence="8">
    <location>
        <begin position="17"/>
        <end position="18"/>
    </location>
    <ligand>
        <name>ATP</name>
        <dbReference type="ChEBI" id="CHEBI:30616"/>
    </ligand>
</feature>
<evidence type="ECO:0000256" key="9">
    <source>
        <dbReference type="RuleBase" id="RU363036"/>
    </source>
</evidence>
<evidence type="ECO:0000256" key="4">
    <source>
        <dbReference type="ARBA" id="ARBA00022840"/>
    </source>
</evidence>
<evidence type="ECO:0000313" key="11">
    <source>
        <dbReference type="Proteomes" id="UP001230807"/>
    </source>
</evidence>
<dbReference type="HAMAP" id="MF_00140_B">
    <property type="entry name" value="Trp_tRNA_synth_B"/>
    <property type="match status" value="1"/>
</dbReference>
<feature type="binding site" evidence="8">
    <location>
        <position position="132"/>
    </location>
    <ligand>
        <name>L-tryptophan</name>
        <dbReference type="ChEBI" id="CHEBI:57912"/>
    </ligand>
</feature>
<dbReference type="InterPro" id="IPR024109">
    <property type="entry name" value="Trp-tRNA-ligase_bac-type"/>
</dbReference>
<protein>
    <recommendedName>
        <fullName evidence="8">Tryptophan--tRNA ligase</fullName>
        <ecNumber evidence="8">6.1.1.2</ecNumber>
    </recommendedName>
    <alternativeName>
        <fullName evidence="8">Tryptophanyl-tRNA synthetase</fullName>
        <shortName evidence="8">TrpRS</shortName>
    </alternativeName>
</protein>
<dbReference type="PRINTS" id="PR01039">
    <property type="entry name" value="TRNASYNTHTRP"/>
</dbReference>
<proteinExistence type="inferred from homology"/>
<dbReference type="PROSITE" id="PS00178">
    <property type="entry name" value="AA_TRNA_LIGASE_I"/>
    <property type="match status" value="1"/>
</dbReference>
<dbReference type="PANTHER" id="PTHR43766:SF1">
    <property type="entry name" value="TRYPTOPHAN--TRNA LIGASE, MITOCHONDRIAL"/>
    <property type="match status" value="1"/>
</dbReference>
<feature type="binding site" evidence="8">
    <location>
        <begin position="9"/>
        <end position="11"/>
    </location>
    <ligand>
        <name>ATP</name>
        <dbReference type="ChEBI" id="CHEBI:30616"/>
    </ligand>
</feature>
<comment type="subunit">
    <text evidence="8">Homodimer.</text>
</comment>
<dbReference type="InterPro" id="IPR050203">
    <property type="entry name" value="Trp-tRNA_synthetase"/>
</dbReference>
<feature type="binding site" evidence="8">
    <location>
        <position position="183"/>
    </location>
    <ligand>
        <name>ATP</name>
        <dbReference type="ChEBI" id="CHEBI:30616"/>
    </ligand>
</feature>
<comment type="subcellular location">
    <subcellularLocation>
        <location evidence="8">Cytoplasm</location>
    </subcellularLocation>
</comment>
<keyword evidence="11" id="KW-1185">Reference proteome</keyword>
<keyword evidence="8" id="KW-0963">Cytoplasm</keyword>
<dbReference type="NCBIfam" id="TIGR00233">
    <property type="entry name" value="trpS"/>
    <property type="match status" value="1"/>
</dbReference>
<dbReference type="PANTHER" id="PTHR43766">
    <property type="entry name" value="TRYPTOPHAN--TRNA LIGASE, MITOCHONDRIAL"/>
    <property type="match status" value="1"/>
</dbReference>
<evidence type="ECO:0000313" key="10">
    <source>
        <dbReference type="EMBL" id="MDL5375687.1"/>
    </source>
</evidence>
<name>A0ABT7MJT9_9BACL</name>
<feature type="short sequence motif" description="'HIGH' region" evidence="8">
    <location>
        <begin position="10"/>
        <end position="18"/>
    </location>
</feature>
<comment type="caution">
    <text evidence="10">The sequence shown here is derived from an EMBL/GenBank/DDBJ whole genome shotgun (WGS) entry which is preliminary data.</text>
</comment>
<organism evidence="10 11">
    <name type="scientific">Exiguobacterium mexicanum</name>
    <dbReference type="NCBI Taxonomy" id="340146"/>
    <lineage>
        <taxon>Bacteria</taxon>
        <taxon>Bacillati</taxon>
        <taxon>Bacillota</taxon>
        <taxon>Bacilli</taxon>
        <taxon>Bacillales</taxon>
        <taxon>Bacillales Family XII. Incertae Sedis</taxon>
        <taxon>Exiguobacterium</taxon>
    </lineage>
</organism>
<comment type="catalytic activity">
    <reaction evidence="7 8">
        <text>tRNA(Trp) + L-tryptophan + ATP = L-tryptophyl-tRNA(Trp) + AMP + diphosphate + H(+)</text>
        <dbReference type="Rhea" id="RHEA:24080"/>
        <dbReference type="Rhea" id="RHEA-COMP:9671"/>
        <dbReference type="Rhea" id="RHEA-COMP:9705"/>
        <dbReference type="ChEBI" id="CHEBI:15378"/>
        <dbReference type="ChEBI" id="CHEBI:30616"/>
        <dbReference type="ChEBI" id="CHEBI:33019"/>
        <dbReference type="ChEBI" id="CHEBI:57912"/>
        <dbReference type="ChEBI" id="CHEBI:78442"/>
        <dbReference type="ChEBI" id="CHEBI:78535"/>
        <dbReference type="ChEBI" id="CHEBI:456215"/>
        <dbReference type="EC" id="6.1.1.2"/>
    </reaction>
</comment>
<feature type="binding site" evidence="8">
    <location>
        <begin position="192"/>
        <end position="196"/>
    </location>
    <ligand>
        <name>ATP</name>
        <dbReference type="ChEBI" id="CHEBI:30616"/>
    </ligand>
</feature>
<evidence type="ECO:0000256" key="2">
    <source>
        <dbReference type="ARBA" id="ARBA00022598"/>
    </source>
</evidence>
<dbReference type="SUPFAM" id="SSF52374">
    <property type="entry name" value="Nucleotidylyl transferase"/>
    <property type="match status" value="1"/>
</dbReference>
<comment type="function">
    <text evidence="8">Catalyzes the attachment of tryptophan to tRNA(Trp).</text>
</comment>
<comment type="similarity">
    <text evidence="1 8 9">Belongs to the class-I aminoacyl-tRNA synthetase family.</text>
</comment>
<dbReference type="EMBL" id="JASWER010000001">
    <property type="protein sequence ID" value="MDL5375687.1"/>
    <property type="molecule type" value="Genomic_DNA"/>
</dbReference>
<dbReference type="InterPro" id="IPR014729">
    <property type="entry name" value="Rossmann-like_a/b/a_fold"/>
</dbReference>
<reference evidence="10 11" key="1">
    <citation type="submission" date="2023-06" db="EMBL/GenBank/DDBJ databases">
        <title>Influencing factors and mechanism of Cr(VI) reduction by facultative anaerobic Exiguobacterium sp. PY14.</title>
        <authorList>
            <person name="Zou L."/>
        </authorList>
    </citation>
    <scope>NUCLEOTIDE SEQUENCE [LARGE SCALE GENOMIC DNA]</scope>
    <source>
        <strain evidence="10 11">PY14</strain>
    </source>
</reference>